<accession>A0ABP5CFM1</accession>
<feature type="coiled-coil region" evidence="1">
    <location>
        <begin position="97"/>
        <end position="124"/>
    </location>
</feature>
<evidence type="ECO:0000256" key="2">
    <source>
        <dbReference type="SAM" id="MobiDB-lite"/>
    </source>
</evidence>
<feature type="compositionally biased region" description="Basic residues" evidence="2">
    <location>
        <begin position="64"/>
        <end position="75"/>
    </location>
</feature>
<gene>
    <name evidence="3" type="ORF">GCM10009754_36590</name>
</gene>
<dbReference type="RefSeq" id="WP_344419652.1">
    <property type="nucleotide sequence ID" value="NZ_BAAANN010000013.1"/>
</dbReference>
<keyword evidence="1" id="KW-0175">Coiled coil</keyword>
<evidence type="ECO:0008006" key="5">
    <source>
        <dbReference type="Google" id="ProtNLM"/>
    </source>
</evidence>
<name>A0ABP5CFM1_9PSEU</name>
<keyword evidence="4" id="KW-1185">Reference proteome</keyword>
<reference evidence="4" key="1">
    <citation type="journal article" date="2019" name="Int. J. Syst. Evol. Microbiol.">
        <title>The Global Catalogue of Microorganisms (GCM) 10K type strain sequencing project: providing services to taxonomists for standard genome sequencing and annotation.</title>
        <authorList>
            <consortium name="The Broad Institute Genomics Platform"/>
            <consortium name="The Broad Institute Genome Sequencing Center for Infectious Disease"/>
            <person name="Wu L."/>
            <person name="Ma J."/>
        </authorList>
    </citation>
    <scope>NUCLEOTIDE SEQUENCE [LARGE SCALE GENOMIC DNA]</scope>
    <source>
        <strain evidence="4">JCM 14545</strain>
    </source>
</reference>
<dbReference type="EMBL" id="BAAANN010000013">
    <property type="protein sequence ID" value="GAA1962132.1"/>
    <property type="molecule type" value="Genomic_DNA"/>
</dbReference>
<comment type="caution">
    <text evidence="3">The sequence shown here is derived from an EMBL/GenBank/DDBJ whole genome shotgun (WGS) entry which is preliminary data.</text>
</comment>
<evidence type="ECO:0000256" key="1">
    <source>
        <dbReference type="SAM" id="Coils"/>
    </source>
</evidence>
<feature type="region of interest" description="Disordered" evidence="2">
    <location>
        <begin position="57"/>
        <end position="83"/>
    </location>
</feature>
<proteinExistence type="predicted"/>
<evidence type="ECO:0000313" key="3">
    <source>
        <dbReference type="EMBL" id="GAA1962132.1"/>
    </source>
</evidence>
<dbReference type="Proteomes" id="UP001501116">
    <property type="component" value="Unassembled WGS sequence"/>
</dbReference>
<sequence>MTATEVDGVAVIADEPREAPFRDKAGNVVYQPQTRVLTLANGTIVYGCLHCSYTSANPNSVRPHLARHNSRRKTNGHGPDSSLNLPLAELMDRLDKLAAVTEDRDAWKARALNAERRLKQLRTALGVRE</sequence>
<evidence type="ECO:0000313" key="4">
    <source>
        <dbReference type="Proteomes" id="UP001501116"/>
    </source>
</evidence>
<organism evidence="3 4">
    <name type="scientific">Amycolatopsis minnesotensis</name>
    <dbReference type="NCBI Taxonomy" id="337894"/>
    <lineage>
        <taxon>Bacteria</taxon>
        <taxon>Bacillati</taxon>
        <taxon>Actinomycetota</taxon>
        <taxon>Actinomycetes</taxon>
        <taxon>Pseudonocardiales</taxon>
        <taxon>Pseudonocardiaceae</taxon>
        <taxon>Amycolatopsis</taxon>
    </lineage>
</organism>
<protein>
    <recommendedName>
        <fullName evidence="5">C2H2-type domain-containing protein</fullName>
    </recommendedName>
</protein>